<dbReference type="AlphaFoldDB" id="A0A0G4HZ56"/>
<dbReference type="VEuPathDB" id="CryptoDB:Cvel_33852"/>
<accession>A0A0G4HZ56</accession>
<keyword evidence="1" id="KW-0472">Membrane</keyword>
<name>A0A0G4HZ56_9ALVE</name>
<gene>
    <name evidence="2" type="ORF">Cvel_33852</name>
</gene>
<dbReference type="EMBL" id="CDMZ01004475">
    <property type="protein sequence ID" value="CEM49864.1"/>
    <property type="molecule type" value="Genomic_DNA"/>
</dbReference>
<evidence type="ECO:0000256" key="1">
    <source>
        <dbReference type="SAM" id="Phobius"/>
    </source>
</evidence>
<keyword evidence="1" id="KW-0812">Transmembrane</keyword>
<evidence type="ECO:0000313" key="2">
    <source>
        <dbReference type="EMBL" id="CEM49864.1"/>
    </source>
</evidence>
<feature type="transmembrane region" description="Helical" evidence="1">
    <location>
        <begin position="21"/>
        <end position="42"/>
    </location>
</feature>
<protein>
    <submittedName>
        <fullName evidence="2">Uncharacterized protein</fullName>
    </submittedName>
</protein>
<reference evidence="2" key="1">
    <citation type="submission" date="2014-11" db="EMBL/GenBank/DDBJ databases">
        <authorList>
            <person name="Otto D Thomas"/>
            <person name="Naeem Raeece"/>
        </authorList>
    </citation>
    <scope>NUCLEOTIDE SEQUENCE</scope>
</reference>
<organism evidence="2">
    <name type="scientific">Chromera velia CCMP2878</name>
    <dbReference type="NCBI Taxonomy" id="1169474"/>
    <lineage>
        <taxon>Eukaryota</taxon>
        <taxon>Sar</taxon>
        <taxon>Alveolata</taxon>
        <taxon>Colpodellida</taxon>
        <taxon>Chromeraceae</taxon>
        <taxon>Chromera</taxon>
    </lineage>
</organism>
<proteinExistence type="predicted"/>
<keyword evidence="1" id="KW-1133">Transmembrane helix</keyword>
<sequence>MAVYYFLAGRRNNRDGRARGAAAVGVGLAAAATAVAAGAAALSSGNPTPTHMPPTRMTLQPAIQPTQGLQQALQSTPQRRSPFGSALWQPRYGPENVIKVLIHRRHMTTQTVRGERVHNAAVMILVGETPDICGRLGFFASTLNETNVDDRRAVRAYLTDVPPPVEWDLRRPTRSSYGIGTRYNKFWIFPANQFLECMQTQFPSAWPTQDALHTLSSAWTHELEVSLQNQGPTASEQMTVLMGVTAKRRVPGAGIC</sequence>